<feature type="transmembrane region" description="Helical" evidence="5">
    <location>
        <begin position="311"/>
        <end position="332"/>
    </location>
</feature>
<feature type="transmembrane region" description="Helical" evidence="5">
    <location>
        <begin position="229"/>
        <end position="253"/>
    </location>
</feature>
<comment type="caution">
    <text evidence="7">The sequence shown here is derived from an EMBL/GenBank/DDBJ whole genome shotgun (WGS) entry which is preliminary data.</text>
</comment>
<dbReference type="Proteomes" id="UP001500298">
    <property type="component" value="Unassembled WGS sequence"/>
</dbReference>
<organism evidence="7 8">
    <name type="scientific">Algivirga pacifica</name>
    <dbReference type="NCBI Taxonomy" id="1162670"/>
    <lineage>
        <taxon>Bacteria</taxon>
        <taxon>Pseudomonadati</taxon>
        <taxon>Bacteroidota</taxon>
        <taxon>Cytophagia</taxon>
        <taxon>Cytophagales</taxon>
        <taxon>Flammeovirgaceae</taxon>
        <taxon>Algivirga</taxon>
    </lineage>
</organism>
<dbReference type="Pfam" id="PF00324">
    <property type="entry name" value="AA_permease"/>
    <property type="match status" value="1"/>
</dbReference>
<name>A0ABP9D0Z4_9BACT</name>
<dbReference type="PANTHER" id="PTHR11827">
    <property type="entry name" value="SOLUTE CARRIER FAMILY 12, CATION COTRANSPORTERS"/>
    <property type="match status" value="1"/>
</dbReference>
<reference evidence="8" key="1">
    <citation type="journal article" date="2019" name="Int. J. Syst. Evol. Microbiol.">
        <title>The Global Catalogue of Microorganisms (GCM) 10K type strain sequencing project: providing services to taxonomists for standard genome sequencing and annotation.</title>
        <authorList>
            <consortium name="The Broad Institute Genomics Platform"/>
            <consortium name="The Broad Institute Genome Sequencing Center for Infectious Disease"/>
            <person name="Wu L."/>
            <person name="Ma J."/>
        </authorList>
    </citation>
    <scope>NUCLEOTIDE SEQUENCE [LARGE SCALE GENOMIC DNA]</scope>
    <source>
        <strain evidence="8">JCM 18326</strain>
    </source>
</reference>
<evidence type="ECO:0000313" key="7">
    <source>
        <dbReference type="EMBL" id="GAA4820253.1"/>
    </source>
</evidence>
<feature type="transmembrane region" description="Helical" evidence="5">
    <location>
        <begin position="83"/>
        <end position="104"/>
    </location>
</feature>
<feature type="transmembrane region" description="Helical" evidence="5">
    <location>
        <begin position="286"/>
        <end position="305"/>
    </location>
</feature>
<feature type="domain" description="Amino acid permease/ SLC12A" evidence="6">
    <location>
        <begin position="2"/>
        <end position="383"/>
    </location>
</feature>
<dbReference type="Gene3D" id="1.20.1740.10">
    <property type="entry name" value="Amino acid/polyamine transporter I"/>
    <property type="match status" value="1"/>
</dbReference>
<protein>
    <submittedName>
        <fullName evidence="7">Na-K-Cl cotransporter</fullName>
    </submittedName>
</protein>
<evidence type="ECO:0000259" key="6">
    <source>
        <dbReference type="Pfam" id="PF00324"/>
    </source>
</evidence>
<evidence type="ECO:0000256" key="2">
    <source>
        <dbReference type="ARBA" id="ARBA00022692"/>
    </source>
</evidence>
<evidence type="ECO:0000256" key="1">
    <source>
        <dbReference type="ARBA" id="ARBA00004141"/>
    </source>
</evidence>
<accession>A0ABP9D0Z4</accession>
<sequence>MVMLGHLVTIPTALAVSEIATNQKVQGGGVYYIISRSFGVTIGGAIGLALYLSQAVSTAFYIIAFAESFKPVIQYLLVEHNIYIYDLRLISIPATFILIIIVIVKGADLGMQTLNIVAVVLFASLGMFFFGSTDYIPDPGGASIWNNPIVEGDDFFKVFAICFPAFTGMAAGVGLSGDLKDPSKSIPTGTMMATFAGMVVYLLVAYKLAVSASPEVLNEDPLIMQKIAVWGPAIPIGLAAAALSSAIGSILVAPRTMQALAFDKVFPSEGINRLLAIQLKGNNEPINASIVTSIITLVFVIIGDIDVVAQIITMFFMVTYGTICLISFLEHFASDPAYRPVFKSKWYISMVGALACLYLMFRIDAFYSIMSIAIMVITYYMISKFTQNKQGLSVIFQGVIFQLSRQFQIFLQKADKEAEEEHWRPSLVCISDSTFKRFAAFNMVKWIAHKYGFGTYIHHIPGYLSKDTHRQAEESLSRLIKISDATKSKVYLDTMISPSMTSAIAQVIQLPSIAGKENNMIMFEFSKHKLDGLKDIVDNFKLISVTDNDICVLGTDERNFGYKQEIHIWLTPKDYENANLMILIGFIILGHPEWSEASISIKAIYPENELEEQNANIKRLIATGRLPISKDRVTMIPQSENVEPKTIINKESVTADLTIIGIRPESIKKSNEQVFTGYDDIGDVLFIHTSNRKEIK</sequence>
<evidence type="ECO:0000256" key="5">
    <source>
        <dbReference type="SAM" id="Phobius"/>
    </source>
</evidence>
<proteinExistence type="predicted"/>
<gene>
    <name evidence="7" type="ORF">GCM10023331_00780</name>
</gene>
<feature type="transmembrane region" description="Helical" evidence="5">
    <location>
        <begin position="189"/>
        <end position="209"/>
    </location>
</feature>
<dbReference type="InterPro" id="IPR004841">
    <property type="entry name" value="AA-permease/SLC12A_dom"/>
</dbReference>
<keyword evidence="8" id="KW-1185">Reference proteome</keyword>
<feature type="transmembrane region" description="Helical" evidence="5">
    <location>
        <begin position="116"/>
        <end position="136"/>
    </location>
</feature>
<evidence type="ECO:0000256" key="3">
    <source>
        <dbReference type="ARBA" id="ARBA00022989"/>
    </source>
</evidence>
<feature type="transmembrane region" description="Helical" evidence="5">
    <location>
        <begin position="366"/>
        <end position="382"/>
    </location>
</feature>
<keyword evidence="3 5" id="KW-1133">Transmembrane helix</keyword>
<evidence type="ECO:0000313" key="8">
    <source>
        <dbReference type="Proteomes" id="UP001500298"/>
    </source>
</evidence>
<keyword evidence="2 5" id="KW-0812">Transmembrane</keyword>
<keyword evidence="4 5" id="KW-0472">Membrane</keyword>
<comment type="subcellular location">
    <subcellularLocation>
        <location evidence="1">Membrane</location>
        <topology evidence="1">Multi-pass membrane protein</topology>
    </subcellularLocation>
</comment>
<evidence type="ECO:0000256" key="4">
    <source>
        <dbReference type="ARBA" id="ARBA00023136"/>
    </source>
</evidence>
<feature type="transmembrane region" description="Helical" evidence="5">
    <location>
        <begin position="156"/>
        <end position="177"/>
    </location>
</feature>
<dbReference type="PANTHER" id="PTHR11827:SF72">
    <property type="entry name" value="GH08340P"/>
    <property type="match status" value="1"/>
</dbReference>
<dbReference type="InterPro" id="IPR004842">
    <property type="entry name" value="SLC12A_fam"/>
</dbReference>
<dbReference type="EMBL" id="BAABJX010000002">
    <property type="protein sequence ID" value="GAA4820253.1"/>
    <property type="molecule type" value="Genomic_DNA"/>
</dbReference>